<dbReference type="Proteomes" id="UP000759131">
    <property type="component" value="Unassembled WGS sequence"/>
</dbReference>
<dbReference type="InterPro" id="IPR033738">
    <property type="entry name" value="AsnB_N"/>
</dbReference>
<accession>A0A7R9Q133</accession>
<evidence type="ECO:0000313" key="6">
    <source>
        <dbReference type="EMBL" id="CAD7628221.1"/>
    </source>
</evidence>
<sequence length="406" mass="45417">MFNKLRFRGGFGGPRLARGVREAIFAFNAFCDNRCATTAQQQSYINCIQNGINRNARIIPILRRCSGSTGATISCNRGRRQQTNRCLIQRSRGRQNLMNFRLQRCFRTVVSLATIDCLVNRYRGLRTLLPLPPGPAGPVVGGGGAARLPSRKKIRHRGPDWSGCIVTDNHIFCHERLAIVGVDSGAQPITNADNSIILTVNGEIYNYLNLKKLLNDPQPYVTQSDCEIILHLYREIGDKVVDHLDGQFAFVLYDKRTNRLIAARDPIGITTLYYGYDSRSPGTVYFASEMKSLNEECDRILAFPPGHLYDSTTGQIRRWFDPNWWSEEVIASAPLDLTLLKRKLEHSVRKRLMSEVPYGVLLSGGLDSSLIASIAVRETRKITGRKTSRAVRAPAIADMDDGNSSN</sequence>
<dbReference type="CDD" id="cd00712">
    <property type="entry name" value="AsnB"/>
    <property type="match status" value="1"/>
</dbReference>
<keyword evidence="2" id="KW-0547">Nucleotide-binding</keyword>
<dbReference type="GO" id="GO:0005829">
    <property type="term" value="C:cytosol"/>
    <property type="evidence" value="ECO:0007669"/>
    <property type="project" value="TreeGrafter"/>
</dbReference>
<keyword evidence="4" id="KW-0028">Amino-acid biosynthesis</keyword>
<dbReference type="EMBL" id="CAJPIZ010005483">
    <property type="protein sequence ID" value="CAG2108651.1"/>
    <property type="molecule type" value="Genomic_DNA"/>
</dbReference>
<keyword evidence="1" id="KW-0436">Ligase</keyword>
<dbReference type="GO" id="GO:0004066">
    <property type="term" value="F:asparagine synthase (glutamine-hydrolyzing) activity"/>
    <property type="evidence" value="ECO:0007669"/>
    <property type="project" value="InterPro"/>
</dbReference>
<feature type="domain" description="Glutamine amidotransferase type-2" evidence="5">
    <location>
        <begin position="117"/>
        <end position="314"/>
    </location>
</feature>
<dbReference type="PANTHER" id="PTHR11772:SF2">
    <property type="entry name" value="ASPARAGINE SYNTHETASE [GLUTAMINE-HYDROLYZING]"/>
    <property type="match status" value="1"/>
</dbReference>
<dbReference type="Pfam" id="PF13537">
    <property type="entry name" value="GATase_7"/>
    <property type="match status" value="1"/>
</dbReference>
<dbReference type="GO" id="GO:0005524">
    <property type="term" value="F:ATP binding"/>
    <property type="evidence" value="ECO:0007669"/>
    <property type="project" value="UniProtKB-KW"/>
</dbReference>
<evidence type="ECO:0000256" key="4">
    <source>
        <dbReference type="ARBA" id="ARBA00022888"/>
    </source>
</evidence>
<organism evidence="6">
    <name type="scientific">Medioppia subpectinata</name>
    <dbReference type="NCBI Taxonomy" id="1979941"/>
    <lineage>
        <taxon>Eukaryota</taxon>
        <taxon>Metazoa</taxon>
        <taxon>Ecdysozoa</taxon>
        <taxon>Arthropoda</taxon>
        <taxon>Chelicerata</taxon>
        <taxon>Arachnida</taxon>
        <taxon>Acari</taxon>
        <taxon>Acariformes</taxon>
        <taxon>Sarcoptiformes</taxon>
        <taxon>Oribatida</taxon>
        <taxon>Brachypylina</taxon>
        <taxon>Oppioidea</taxon>
        <taxon>Oppiidae</taxon>
        <taxon>Medioppia</taxon>
    </lineage>
</organism>
<dbReference type="InterPro" id="IPR001962">
    <property type="entry name" value="Asn_synthase"/>
</dbReference>
<dbReference type="PROSITE" id="PS51278">
    <property type="entry name" value="GATASE_TYPE_2"/>
    <property type="match status" value="1"/>
</dbReference>
<evidence type="ECO:0000256" key="1">
    <source>
        <dbReference type="ARBA" id="ARBA00022598"/>
    </source>
</evidence>
<evidence type="ECO:0000259" key="5">
    <source>
        <dbReference type="PROSITE" id="PS51278"/>
    </source>
</evidence>
<dbReference type="EMBL" id="OC860058">
    <property type="protein sequence ID" value="CAD7628221.1"/>
    <property type="molecule type" value="Genomic_DNA"/>
</dbReference>
<dbReference type="PANTHER" id="PTHR11772">
    <property type="entry name" value="ASPARAGINE SYNTHETASE"/>
    <property type="match status" value="1"/>
</dbReference>
<dbReference type="InterPro" id="IPR029055">
    <property type="entry name" value="Ntn_hydrolases_N"/>
</dbReference>
<evidence type="ECO:0000256" key="2">
    <source>
        <dbReference type="ARBA" id="ARBA00022741"/>
    </source>
</evidence>
<dbReference type="SUPFAM" id="SSF52402">
    <property type="entry name" value="Adenine nucleotide alpha hydrolases-like"/>
    <property type="match status" value="1"/>
</dbReference>
<dbReference type="GO" id="GO:0006529">
    <property type="term" value="P:asparagine biosynthetic process"/>
    <property type="evidence" value="ECO:0007669"/>
    <property type="project" value="UniProtKB-KW"/>
</dbReference>
<keyword evidence="4" id="KW-0061">Asparagine biosynthesis</keyword>
<dbReference type="SUPFAM" id="SSF56235">
    <property type="entry name" value="N-terminal nucleophile aminohydrolases (Ntn hydrolases)"/>
    <property type="match status" value="1"/>
</dbReference>
<proteinExistence type="predicted"/>
<protein>
    <recommendedName>
        <fullName evidence="5">Glutamine amidotransferase type-2 domain-containing protein</fullName>
    </recommendedName>
</protein>
<evidence type="ECO:0000256" key="3">
    <source>
        <dbReference type="ARBA" id="ARBA00022840"/>
    </source>
</evidence>
<dbReference type="InterPro" id="IPR014729">
    <property type="entry name" value="Rossmann-like_a/b/a_fold"/>
</dbReference>
<feature type="non-terminal residue" evidence="6">
    <location>
        <position position="406"/>
    </location>
</feature>
<dbReference type="Gene3D" id="3.60.20.10">
    <property type="entry name" value="Glutamine Phosphoribosylpyrophosphate, subunit 1, domain 1"/>
    <property type="match status" value="1"/>
</dbReference>
<name>A0A7R9Q133_9ACAR</name>
<keyword evidence="3" id="KW-0067">ATP-binding</keyword>
<reference evidence="6" key="1">
    <citation type="submission" date="2020-11" db="EMBL/GenBank/DDBJ databases">
        <authorList>
            <person name="Tran Van P."/>
        </authorList>
    </citation>
    <scope>NUCLEOTIDE SEQUENCE</scope>
</reference>
<keyword evidence="7" id="KW-1185">Reference proteome</keyword>
<dbReference type="InterPro" id="IPR017932">
    <property type="entry name" value="GATase_2_dom"/>
</dbReference>
<dbReference type="InterPro" id="IPR050795">
    <property type="entry name" value="Asn_Synthetase"/>
</dbReference>
<dbReference type="Pfam" id="PF00733">
    <property type="entry name" value="Asn_synthase"/>
    <property type="match status" value="1"/>
</dbReference>
<gene>
    <name evidence="6" type="ORF">OSB1V03_LOCUS8643</name>
</gene>
<dbReference type="AlphaFoldDB" id="A0A7R9Q133"/>
<dbReference type="OrthoDB" id="409189at2759"/>
<evidence type="ECO:0000313" key="7">
    <source>
        <dbReference type="Proteomes" id="UP000759131"/>
    </source>
</evidence>
<dbReference type="Gene3D" id="3.40.50.620">
    <property type="entry name" value="HUPs"/>
    <property type="match status" value="1"/>
</dbReference>